<dbReference type="STRING" id="100884.GCA_000269565_01761"/>
<gene>
    <name evidence="2" type="ORF">HMPREF9488_03557</name>
</gene>
<dbReference type="PANTHER" id="PTHR41324">
    <property type="entry name" value="MEMBRANE PROTEIN-RELATED"/>
    <property type="match status" value="1"/>
</dbReference>
<accession>E7GFL4</accession>
<proteinExistence type="predicted"/>
<feature type="transmembrane region" description="Helical" evidence="1">
    <location>
        <begin position="196"/>
        <end position="220"/>
    </location>
</feature>
<dbReference type="EMBL" id="ADKX01000050">
    <property type="protein sequence ID" value="EFW03170.1"/>
    <property type="molecule type" value="Genomic_DNA"/>
</dbReference>
<dbReference type="GeneID" id="78229626"/>
<feature type="transmembrane region" description="Helical" evidence="1">
    <location>
        <begin position="232"/>
        <end position="255"/>
    </location>
</feature>
<keyword evidence="1" id="KW-0812">Transmembrane</keyword>
<keyword evidence="1" id="KW-1133">Transmembrane helix</keyword>
<dbReference type="PANTHER" id="PTHR41324:SF1">
    <property type="entry name" value="DUF2232 DOMAIN-CONTAINING PROTEIN"/>
    <property type="match status" value="1"/>
</dbReference>
<evidence type="ECO:0008006" key="4">
    <source>
        <dbReference type="Google" id="ProtNLM"/>
    </source>
</evidence>
<dbReference type="AlphaFoldDB" id="E7GFL4"/>
<feature type="transmembrane region" description="Helical" evidence="1">
    <location>
        <begin position="12"/>
        <end position="42"/>
    </location>
</feature>
<feature type="transmembrane region" description="Helical" evidence="1">
    <location>
        <begin position="62"/>
        <end position="90"/>
    </location>
</feature>
<dbReference type="OrthoDB" id="1641909at2"/>
<evidence type="ECO:0000256" key="1">
    <source>
        <dbReference type="SAM" id="Phobius"/>
    </source>
</evidence>
<feature type="transmembrane region" description="Helical" evidence="1">
    <location>
        <begin position="102"/>
        <end position="122"/>
    </location>
</feature>
<dbReference type="RefSeq" id="WP_008790639.1">
    <property type="nucleotide sequence ID" value="NZ_AKCB01000001.1"/>
</dbReference>
<name>E7GFL4_9FIRM</name>
<dbReference type="eggNOG" id="COG4241">
    <property type="taxonomic scope" value="Bacteria"/>
</dbReference>
<dbReference type="Proteomes" id="UP000003157">
    <property type="component" value="Unassembled WGS sequence"/>
</dbReference>
<sequence>MGKTNTKKMVQGAMIAAMFGVLSLLNTYTGSMFDVFICYVMVIPLVWYGYTYTLKDNIVVSFVAMVVIAMVGLPFFVISSISSCLAGLFIGEALKRKVKKETILMGTLLVTFLNNILLYEVFSGLLGMNLVAEMREMYQMLIEIMPSLASQLTVETVILMIPIVLIIMSVLEMYVIILLCQIVLSRFKIKFPGSFHIAMLHFGYKTGVFLAIIMFGSYLLKSFTDIESVYLSYAYTLTTLAFAVEGLAFFTWLTILKKKPKLMILVFIGIFIPLVNTFYVIVGIVDIFSDLRGNLLYNGHDNN</sequence>
<feature type="transmembrane region" description="Helical" evidence="1">
    <location>
        <begin position="262"/>
        <end position="285"/>
    </location>
</feature>
<dbReference type="HOGENOM" id="CLU_917384_0_0_9"/>
<dbReference type="InterPro" id="IPR018710">
    <property type="entry name" value="DUF2232"/>
</dbReference>
<evidence type="ECO:0000313" key="2">
    <source>
        <dbReference type="EMBL" id="EFW03170.1"/>
    </source>
</evidence>
<organism evidence="2 3">
    <name type="scientific">Coprobacillus cateniformis</name>
    <dbReference type="NCBI Taxonomy" id="100884"/>
    <lineage>
        <taxon>Bacteria</taxon>
        <taxon>Bacillati</taxon>
        <taxon>Bacillota</taxon>
        <taxon>Erysipelotrichia</taxon>
        <taxon>Erysipelotrichales</taxon>
        <taxon>Coprobacillaceae</taxon>
        <taxon>Coprobacillus</taxon>
    </lineage>
</organism>
<keyword evidence="1" id="KW-0472">Membrane</keyword>
<reference evidence="2 3" key="1">
    <citation type="submission" date="2010-12" db="EMBL/GenBank/DDBJ databases">
        <title>The Genome Sequence of Coprobacillus sp. strain 29_1.</title>
        <authorList>
            <consortium name="The Broad Institute Genome Sequencing Platform"/>
            <person name="Earl A."/>
            <person name="Ward D."/>
            <person name="Feldgarden M."/>
            <person name="Gevers D."/>
            <person name="Daigneault M."/>
            <person name="Sibley C.D."/>
            <person name="White A."/>
            <person name="Strauss J."/>
            <person name="Allen-Vercoe E."/>
            <person name="Young S.K."/>
            <person name="Zeng Q."/>
            <person name="Gargeya S."/>
            <person name="Fitzgerald M."/>
            <person name="Haas B."/>
            <person name="Abouelleil A."/>
            <person name="Alvarado L."/>
            <person name="Arachchi H.M."/>
            <person name="Berlin A."/>
            <person name="Brown A."/>
            <person name="Chapman S.B."/>
            <person name="Chen Z."/>
            <person name="Dunbar C."/>
            <person name="Freedman E."/>
            <person name="Gearin G."/>
            <person name="Gellesch M."/>
            <person name="Goldberg J."/>
            <person name="Griggs A."/>
            <person name="Gujja S."/>
            <person name="Heilman E."/>
            <person name="Heiman D."/>
            <person name="Howarth C."/>
            <person name="Larson L."/>
            <person name="Lui A."/>
            <person name="MacDonald P.J.P."/>
            <person name="Mehta T."/>
            <person name="Montmayeur A."/>
            <person name="Murphy C."/>
            <person name="Neiman D."/>
            <person name="Pearson M."/>
            <person name="Priest M."/>
            <person name="Roberts A."/>
            <person name="Saif S."/>
            <person name="Shea T."/>
            <person name="Shenoy N."/>
            <person name="Sisk P."/>
            <person name="Stolte C."/>
            <person name="Sykes S."/>
            <person name="White J."/>
            <person name="Yandava C."/>
            <person name="Nusbaum C."/>
            <person name="Birren B."/>
        </authorList>
    </citation>
    <scope>NUCLEOTIDE SEQUENCE [LARGE SCALE GENOMIC DNA]</scope>
    <source>
        <strain evidence="2 3">29_1</strain>
    </source>
</reference>
<comment type="caution">
    <text evidence="2">The sequence shown here is derived from an EMBL/GenBank/DDBJ whole genome shotgun (WGS) entry which is preliminary data.</text>
</comment>
<keyword evidence="3" id="KW-1185">Reference proteome</keyword>
<feature type="transmembrane region" description="Helical" evidence="1">
    <location>
        <begin position="157"/>
        <end position="184"/>
    </location>
</feature>
<protein>
    <recommendedName>
        <fullName evidence="4">DUF2232 domain-containing protein</fullName>
    </recommendedName>
</protein>
<dbReference type="Pfam" id="PF09991">
    <property type="entry name" value="DUF2232"/>
    <property type="match status" value="1"/>
</dbReference>
<evidence type="ECO:0000313" key="3">
    <source>
        <dbReference type="Proteomes" id="UP000003157"/>
    </source>
</evidence>